<sequence>MSIDVQYEGLSELSHDLLDLAANQFPKDTKNFLQRAGNKLKARARTAYKKETKTGTKNLIKGLKRDRAYKYGKDEWQVRVKNTAPHAWLVEHGHVMLGHKAQGKPKLIVGNTGEAFVRGKNIMGKARNSFPPEYYELAEEFIDKMLNEKGLG</sequence>
<protein>
    <submittedName>
        <fullName evidence="1">Tail component</fullName>
    </submittedName>
</protein>
<evidence type="ECO:0000313" key="1">
    <source>
        <dbReference type="EMBL" id="DAD91151.1"/>
    </source>
</evidence>
<organism evidence="1">
    <name type="scientific">Siphoviridae sp. ctuaf34</name>
    <dbReference type="NCBI Taxonomy" id="2826504"/>
    <lineage>
        <taxon>Viruses</taxon>
        <taxon>Duplodnaviria</taxon>
        <taxon>Heunggongvirae</taxon>
        <taxon>Uroviricota</taxon>
        <taxon>Caudoviricetes</taxon>
    </lineage>
</organism>
<proteinExistence type="predicted"/>
<dbReference type="EMBL" id="BK015104">
    <property type="protein sequence ID" value="DAD91151.1"/>
    <property type="molecule type" value="Genomic_DNA"/>
</dbReference>
<name>A0A8S5N9S9_9CAUD</name>
<accession>A0A8S5N9S9</accession>
<reference evidence="1" key="1">
    <citation type="journal article" date="2021" name="Proc. Natl. Acad. Sci. U.S.A.">
        <title>A Catalog of Tens of Thousands of Viruses from Human Metagenomes Reveals Hidden Associations with Chronic Diseases.</title>
        <authorList>
            <person name="Tisza M.J."/>
            <person name="Buck C.B."/>
        </authorList>
    </citation>
    <scope>NUCLEOTIDE SEQUENCE</scope>
    <source>
        <strain evidence="1">Ctuaf34</strain>
    </source>
</reference>